<proteinExistence type="predicted"/>
<name>A0A7C5VK82_9DEIN</name>
<dbReference type="EMBL" id="DRXE01000259">
    <property type="protein sequence ID" value="HHM68475.1"/>
    <property type="molecule type" value="Genomic_DNA"/>
</dbReference>
<accession>A0A7C5VK82</accession>
<protein>
    <submittedName>
        <fullName evidence="2">Uncharacterized protein</fullName>
    </submittedName>
</protein>
<organism evidence="2">
    <name type="scientific">Thermus caliditerrae</name>
    <dbReference type="NCBI Taxonomy" id="1330700"/>
    <lineage>
        <taxon>Bacteria</taxon>
        <taxon>Thermotogati</taxon>
        <taxon>Deinococcota</taxon>
        <taxon>Deinococci</taxon>
        <taxon>Thermales</taxon>
        <taxon>Thermaceae</taxon>
        <taxon>Thermus</taxon>
    </lineage>
</organism>
<reference evidence="2" key="1">
    <citation type="journal article" date="2020" name="mSystems">
        <title>Genome- and Community-Level Interaction Insights into Carbon Utilization and Element Cycling Functions of Hydrothermarchaeota in Hydrothermal Sediment.</title>
        <authorList>
            <person name="Zhou Z."/>
            <person name="Liu Y."/>
            <person name="Xu W."/>
            <person name="Pan J."/>
            <person name="Luo Z.H."/>
            <person name="Li M."/>
        </authorList>
    </citation>
    <scope>NUCLEOTIDE SEQUENCE [LARGE SCALE GENOMIC DNA]</scope>
    <source>
        <strain evidence="2">SpSt-1071</strain>
    </source>
</reference>
<feature type="chain" id="PRO_5027723004" evidence="1">
    <location>
        <begin position="27"/>
        <end position="411"/>
    </location>
</feature>
<dbReference type="AlphaFoldDB" id="A0A7C5VK82"/>
<feature type="signal peptide" evidence="1">
    <location>
        <begin position="1"/>
        <end position="26"/>
    </location>
</feature>
<gene>
    <name evidence="2" type="ORF">ENM28_07220</name>
</gene>
<evidence type="ECO:0000256" key="1">
    <source>
        <dbReference type="SAM" id="SignalP"/>
    </source>
</evidence>
<evidence type="ECO:0000313" key="2">
    <source>
        <dbReference type="EMBL" id="HHM68475.1"/>
    </source>
</evidence>
<comment type="caution">
    <text evidence="2">The sequence shown here is derived from an EMBL/GenBank/DDBJ whole genome shotgun (WGS) entry which is preliminary data.</text>
</comment>
<keyword evidence="1" id="KW-0732">Signal</keyword>
<sequence length="411" mass="44660">MNPTRRLMSTAIVLAVAGFGSSPARALDLYSLFDGLYNVTCSPITINVGGVPVQTPPITSVLDLKSFCRTYQVLRSMIDAESFLRQVAALGVKSLVQGPLQGLLDGIQNGLGSSSEYQAFKSNFDAFMNALQDASLALYNLPYRMADIIYENTYSLAYRLGFSAVRADELGRKPDLAPLKDAVAQRTPMSDPEVAAAYGYPSGTDEAKISTGNRAIASHLEDLGAEAAKLQLQGQAISEARSAAEKAAEEAREASERQAVQKSLEESASKVKEIAESASQVTVEINPTTGEKGIAKKFVEDARNAPSDRRLLELQVEAIASLMEQESIYVSQTAELIAQLAKTQLMATMQIADEVRKMRSQSEEARARLSPETAIKFYENQLNSPDPRIEAMDQMTRALCALYNGMQDCPF</sequence>